<dbReference type="EMBL" id="JAPFFF010000004">
    <property type="protein sequence ID" value="KAK8891934.1"/>
    <property type="molecule type" value="Genomic_DNA"/>
</dbReference>
<feature type="compositionally biased region" description="Low complexity" evidence="1">
    <location>
        <begin position="512"/>
        <end position="540"/>
    </location>
</feature>
<name>A0ABR2KLG1_9EUKA</name>
<reference evidence="2 3" key="1">
    <citation type="submission" date="2024-04" db="EMBL/GenBank/DDBJ databases">
        <title>Tritrichomonas musculus Genome.</title>
        <authorList>
            <person name="Alves-Ferreira E."/>
            <person name="Grigg M."/>
            <person name="Lorenzi H."/>
            <person name="Galac M."/>
        </authorList>
    </citation>
    <scope>NUCLEOTIDE SEQUENCE [LARGE SCALE GENOMIC DNA]</scope>
    <source>
        <strain evidence="2 3">EAF2021</strain>
    </source>
</reference>
<dbReference type="InterPro" id="IPR036322">
    <property type="entry name" value="WD40_repeat_dom_sf"/>
</dbReference>
<evidence type="ECO:0000313" key="3">
    <source>
        <dbReference type="Proteomes" id="UP001470230"/>
    </source>
</evidence>
<feature type="region of interest" description="Disordered" evidence="1">
    <location>
        <begin position="719"/>
        <end position="745"/>
    </location>
</feature>
<accession>A0ABR2KLG1</accession>
<feature type="region of interest" description="Disordered" evidence="1">
    <location>
        <begin position="506"/>
        <end position="575"/>
    </location>
</feature>
<feature type="compositionally biased region" description="Polar residues" evidence="1">
    <location>
        <begin position="541"/>
        <end position="566"/>
    </location>
</feature>
<keyword evidence="3" id="KW-1185">Reference proteome</keyword>
<dbReference type="SUPFAM" id="SSF50978">
    <property type="entry name" value="WD40 repeat-like"/>
    <property type="match status" value="1"/>
</dbReference>
<dbReference type="Proteomes" id="UP001470230">
    <property type="component" value="Unassembled WGS sequence"/>
</dbReference>
<protein>
    <recommendedName>
        <fullName evidence="4">RING-type domain-containing protein</fullName>
    </recommendedName>
</protein>
<evidence type="ECO:0000313" key="2">
    <source>
        <dbReference type="EMBL" id="KAK8891934.1"/>
    </source>
</evidence>
<proteinExistence type="predicted"/>
<gene>
    <name evidence="2" type="ORF">M9Y10_029156</name>
</gene>
<sequence length="828" mass="93670">MSIVRYVNYIDDNYVQQFNVQSNPPFPSTIAYYAIRNKRKIDVGSFGFPRSVLGTEVLYSNQKADSKIVNCTFSPDGIKLICVTETNHGFLYDLTQSPTKPPIKFAQDIVQACFVDDDNFVFSNVSCEIFESSVTQPNSRKKISNLPPCTVNSIDQFGNSVFYSTSIGIFLDGKRIFNTESYACTESDEGDIIYFLTTTGFVQYEFETQEIKPLLNIDKMLRYLHCEKLQLANMPLCFFNNYLVICTEKRALAYNITNDLLGPMYIQYDDEDGPLLGVLVDQNNSELSLITSTKPIYLSFPPYKQSDYAEKPRFVTKLAELLKKIKESPDTDIFNFTDISDLLKAYPDQYDLLIPMLLDSYCKLPPSTSNEIFPLLLHTLKKHKGSISFDLIYEKLLASGRESEVWRFLLAFDSVEEELLLRCIRSCKLSPKEIIPLIERCDPKDINAADITYSFPELASTVYKVIGDASAPFVLPHLSEIDNETLQSMKSGSGSVVEIRISEQLHEKPSFTTNSNNNNTGGASNQQGNNSSNQMANSSSYTSLDSNQNSKLNSILNPNAPSQGSTRKLPRSPSDLNISKQADQLLMPSPNLSNFSSPMFYLLETAKYRGDWTEAAQISAELDFDEEVKFCKSKMSNSADDIRAKLLKANLDVSEINEILMQLITELENAPPGKTFEDYSLFAKSITKRIDTEIKNAGEKRQEESTIIDELTRQRAELRDSRKRLFTNAPPPSTETGGSDADISLPKTGDRCERCKRPLGRGRVVMYRCGHCYHEECRRLEEKEIKEIEHKIRRRPMRIRGCPACGMQSALKVYGNVMNQLSEWSLDI</sequence>
<evidence type="ECO:0008006" key="4">
    <source>
        <dbReference type="Google" id="ProtNLM"/>
    </source>
</evidence>
<evidence type="ECO:0000256" key="1">
    <source>
        <dbReference type="SAM" id="MobiDB-lite"/>
    </source>
</evidence>
<organism evidence="2 3">
    <name type="scientific">Tritrichomonas musculus</name>
    <dbReference type="NCBI Taxonomy" id="1915356"/>
    <lineage>
        <taxon>Eukaryota</taxon>
        <taxon>Metamonada</taxon>
        <taxon>Parabasalia</taxon>
        <taxon>Tritrichomonadida</taxon>
        <taxon>Tritrichomonadidae</taxon>
        <taxon>Tritrichomonas</taxon>
    </lineage>
</organism>
<comment type="caution">
    <text evidence="2">The sequence shown here is derived from an EMBL/GenBank/DDBJ whole genome shotgun (WGS) entry which is preliminary data.</text>
</comment>